<name>A0A9D4B8Y7_9SAUR</name>
<reference evidence="1" key="1">
    <citation type="submission" date="2021-09" db="EMBL/GenBank/DDBJ databases">
        <title>The genome of Mauremys mutica provides insights into the evolution of semi-aquatic lifestyle.</title>
        <authorList>
            <person name="Gong S."/>
            <person name="Gao Y."/>
        </authorList>
    </citation>
    <scope>NUCLEOTIDE SEQUENCE</scope>
    <source>
        <strain evidence="1">MM-2020</strain>
        <tissue evidence="1">Muscle</tissue>
    </source>
</reference>
<proteinExistence type="predicted"/>
<dbReference type="EMBL" id="JAHDVG010000463">
    <property type="protein sequence ID" value="KAH1185638.1"/>
    <property type="molecule type" value="Genomic_DNA"/>
</dbReference>
<protein>
    <submittedName>
        <fullName evidence="1">Uncharacterized protein</fullName>
    </submittedName>
</protein>
<sequence>MQPSSCFCYLCQVEVSEWASLFKCYIQINNKLLLLEAGQERKQEAGECFKYNTQRNYSLKGGSKPFSREVGLQRQWWASMDVMDGMGWDSEPECNVWHAAQLRNDSCGSVTILL</sequence>
<comment type="caution">
    <text evidence="1">The sequence shown here is derived from an EMBL/GenBank/DDBJ whole genome shotgun (WGS) entry which is preliminary data.</text>
</comment>
<gene>
    <name evidence="1" type="ORF">KIL84_018387</name>
</gene>
<evidence type="ECO:0000313" key="2">
    <source>
        <dbReference type="Proteomes" id="UP000827986"/>
    </source>
</evidence>
<accession>A0A9D4B8Y7</accession>
<organism evidence="1 2">
    <name type="scientific">Mauremys mutica</name>
    <name type="common">yellowpond turtle</name>
    <dbReference type="NCBI Taxonomy" id="74926"/>
    <lineage>
        <taxon>Eukaryota</taxon>
        <taxon>Metazoa</taxon>
        <taxon>Chordata</taxon>
        <taxon>Craniata</taxon>
        <taxon>Vertebrata</taxon>
        <taxon>Euteleostomi</taxon>
        <taxon>Archelosauria</taxon>
        <taxon>Testudinata</taxon>
        <taxon>Testudines</taxon>
        <taxon>Cryptodira</taxon>
        <taxon>Durocryptodira</taxon>
        <taxon>Testudinoidea</taxon>
        <taxon>Geoemydidae</taxon>
        <taxon>Geoemydinae</taxon>
        <taxon>Mauremys</taxon>
    </lineage>
</organism>
<dbReference type="AlphaFoldDB" id="A0A9D4B8Y7"/>
<dbReference type="Proteomes" id="UP000827986">
    <property type="component" value="Unassembled WGS sequence"/>
</dbReference>
<keyword evidence="2" id="KW-1185">Reference proteome</keyword>
<evidence type="ECO:0000313" key="1">
    <source>
        <dbReference type="EMBL" id="KAH1185638.1"/>
    </source>
</evidence>